<sequence>MAGALQLGGQCPLCRETGRDGKLELRQINACEALWICGNMKCPYPLYLDVLTVSSIVPELLPPDSGSIQSQTATGDHSGQNMTTGNRCGRNVAASADQSDEMAAAASSPNNSQDTGPNFGKLSYQHNSLRFGNNSTYSPVPGGTFSGQEWTTQMYPSPSFSAHPTNTAFGLTPLEPGNVLDELSAMFKDKTS</sequence>
<keyword evidence="3" id="KW-1185">Reference proteome</keyword>
<comment type="caution">
    <text evidence="2">The sequence shown here is derived from an EMBL/GenBank/DDBJ whole genome shotgun (WGS) entry which is preliminary data.</text>
</comment>
<feature type="compositionally biased region" description="Polar residues" evidence="1">
    <location>
        <begin position="107"/>
        <end position="116"/>
    </location>
</feature>
<protein>
    <submittedName>
        <fullName evidence="2">Uncharacterized protein</fullName>
    </submittedName>
</protein>
<accession>A0AA35W7E2</accession>
<evidence type="ECO:0000256" key="1">
    <source>
        <dbReference type="SAM" id="MobiDB-lite"/>
    </source>
</evidence>
<feature type="region of interest" description="Disordered" evidence="1">
    <location>
        <begin position="64"/>
        <end position="124"/>
    </location>
</feature>
<evidence type="ECO:0000313" key="2">
    <source>
        <dbReference type="EMBL" id="CAI7999806.1"/>
    </source>
</evidence>
<proteinExistence type="predicted"/>
<evidence type="ECO:0000313" key="3">
    <source>
        <dbReference type="Proteomes" id="UP001174909"/>
    </source>
</evidence>
<dbReference type="Proteomes" id="UP001174909">
    <property type="component" value="Unassembled WGS sequence"/>
</dbReference>
<organism evidence="2 3">
    <name type="scientific">Geodia barretti</name>
    <name type="common">Barrett's horny sponge</name>
    <dbReference type="NCBI Taxonomy" id="519541"/>
    <lineage>
        <taxon>Eukaryota</taxon>
        <taxon>Metazoa</taxon>
        <taxon>Porifera</taxon>
        <taxon>Demospongiae</taxon>
        <taxon>Heteroscleromorpha</taxon>
        <taxon>Tetractinellida</taxon>
        <taxon>Astrophorina</taxon>
        <taxon>Geodiidae</taxon>
        <taxon>Geodia</taxon>
    </lineage>
</organism>
<gene>
    <name evidence="2" type="ORF">GBAR_LOCUS2790</name>
</gene>
<dbReference type="EMBL" id="CASHTH010000386">
    <property type="protein sequence ID" value="CAI7999806.1"/>
    <property type="molecule type" value="Genomic_DNA"/>
</dbReference>
<reference evidence="2" key="1">
    <citation type="submission" date="2023-03" db="EMBL/GenBank/DDBJ databases">
        <authorList>
            <person name="Steffen K."/>
            <person name="Cardenas P."/>
        </authorList>
    </citation>
    <scope>NUCLEOTIDE SEQUENCE</scope>
</reference>
<feature type="compositionally biased region" description="Polar residues" evidence="1">
    <location>
        <begin position="66"/>
        <end position="86"/>
    </location>
</feature>
<dbReference type="AlphaFoldDB" id="A0AA35W7E2"/>
<name>A0AA35W7E2_GEOBA</name>